<sequence length="517" mass="58401">MIPCSCSELLWCIPLHLSFKSKFCFVLNVGSCVACLMKRNLLWDNPLLVQQTPLGHSSSFVLQEQNFPCALRGFLYCLPNEKEFALNRVPIRRSPPRGARERGRQVVILVRYLPCLSLPCPWVVGAWLMELPCCTSLPPSPIIVIGLVLTYLQCELDDFPACVVKSFGAILFIRASRVKFAFKFLWCIALHSFFKCKFCLVLRMGFIKFGITYRMCLVISRSFNSGATKIACPTAGEARKWMEAFDQAKQQAEYELSRDGSVRNKLNMETEINLEGHRPRVRRYAHGLRRLIRIGEGKGGGVEGSVGDGLTWMLVAPMVMKSMDYFPSKGANIGFYGGYGSDMDSYVGCICPIAACPETLLRQTSNLSMNVGSDGCMHGDVTDVIGAHQWQCVRMENGIRMFEDVANSKSGKTVLVKAVGVVDASADTVFEVVLNVDRHQRCEWDMLTGYLELVDSVNGHYDVVYSTYDNRQLKRKSKLMLHMSFVFVDIYLMTCPRNYFIFLIVMRYLESFIHLES</sequence>
<dbReference type="GO" id="GO:0008289">
    <property type="term" value="F:lipid binding"/>
    <property type="evidence" value="ECO:0007669"/>
    <property type="project" value="InterPro"/>
</dbReference>
<dbReference type="STRING" id="542762.A0A4S4DHU5"/>
<dbReference type="Proteomes" id="UP000306102">
    <property type="component" value="Unassembled WGS sequence"/>
</dbReference>
<feature type="domain" description="START" evidence="1">
    <location>
        <begin position="390"/>
        <end position="488"/>
    </location>
</feature>
<name>A0A4S4DHU5_CAMSN</name>
<dbReference type="PANTHER" id="PTHR12136:SF47">
    <property type="entry name" value="ENHANCED DISEASE RESISTANCE PROTEIN (DUF1336)"/>
    <property type="match status" value="1"/>
</dbReference>
<dbReference type="PROSITE" id="PS50848">
    <property type="entry name" value="START"/>
    <property type="match status" value="1"/>
</dbReference>
<dbReference type="InterPro" id="IPR045096">
    <property type="entry name" value="EDR2-like"/>
</dbReference>
<keyword evidence="3" id="KW-1185">Reference proteome</keyword>
<gene>
    <name evidence="2" type="ORF">TEA_021177</name>
</gene>
<dbReference type="SUPFAM" id="SSF55961">
    <property type="entry name" value="Bet v1-like"/>
    <property type="match status" value="1"/>
</dbReference>
<accession>A0A4S4DHU5</accession>
<dbReference type="InterPro" id="IPR002913">
    <property type="entry name" value="START_lipid-bd_dom"/>
</dbReference>
<evidence type="ECO:0000313" key="2">
    <source>
        <dbReference type="EMBL" id="THG02335.1"/>
    </source>
</evidence>
<comment type="caution">
    <text evidence="2">The sequence shown here is derived from an EMBL/GenBank/DDBJ whole genome shotgun (WGS) entry which is preliminary data.</text>
</comment>
<dbReference type="PANTHER" id="PTHR12136">
    <property type="entry name" value="ENHANCED DISEASE RESISTANCE-RELATED"/>
    <property type="match status" value="1"/>
</dbReference>
<dbReference type="InterPro" id="IPR023393">
    <property type="entry name" value="START-like_dom_sf"/>
</dbReference>
<proteinExistence type="predicted"/>
<evidence type="ECO:0000313" key="3">
    <source>
        <dbReference type="Proteomes" id="UP000306102"/>
    </source>
</evidence>
<organism evidence="2 3">
    <name type="scientific">Camellia sinensis var. sinensis</name>
    <name type="common">China tea</name>
    <dbReference type="NCBI Taxonomy" id="542762"/>
    <lineage>
        <taxon>Eukaryota</taxon>
        <taxon>Viridiplantae</taxon>
        <taxon>Streptophyta</taxon>
        <taxon>Embryophyta</taxon>
        <taxon>Tracheophyta</taxon>
        <taxon>Spermatophyta</taxon>
        <taxon>Magnoliopsida</taxon>
        <taxon>eudicotyledons</taxon>
        <taxon>Gunneridae</taxon>
        <taxon>Pentapetalae</taxon>
        <taxon>asterids</taxon>
        <taxon>Ericales</taxon>
        <taxon>Theaceae</taxon>
        <taxon>Camellia</taxon>
    </lineage>
</organism>
<reference evidence="2 3" key="1">
    <citation type="journal article" date="2018" name="Proc. Natl. Acad. Sci. U.S.A.">
        <title>Draft genome sequence of Camellia sinensis var. sinensis provides insights into the evolution of the tea genome and tea quality.</title>
        <authorList>
            <person name="Wei C."/>
            <person name="Yang H."/>
            <person name="Wang S."/>
            <person name="Zhao J."/>
            <person name="Liu C."/>
            <person name="Gao L."/>
            <person name="Xia E."/>
            <person name="Lu Y."/>
            <person name="Tai Y."/>
            <person name="She G."/>
            <person name="Sun J."/>
            <person name="Cao H."/>
            <person name="Tong W."/>
            <person name="Gao Q."/>
            <person name="Li Y."/>
            <person name="Deng W."/>
            <person name="Jiang X."/>
            <person name="Wang W."/>
            <person name="Chen Q."/>
            <person name="Zhang S."/>
            <person name="Li H."/>
            <person name="Wu J."/>
            <person name="Wang P."/>
            <person name="Li P."/>
            <person name="Shi C."/>
            <person name="Zheng F."/>
            <person name="Jian J."/>
            <person name="Huang B."/>
            <person name="Shan D."/>
            <person name="Shi M."/>
            <person name="Fang C."/>
            <person name="Yue Y."/>
            <person name="Li F."/>
            <person name="Li D."/>
            <person name="Wei S."/>
            <person name="Han B."/>
            <person name="Jiang C."/>
            <person name="Yin Y."/>
            <person name="Xia T."/>
            <person name="Zhang Z."/>
            <person name="Bennetzen J.L."/>
            <person name="Zhao S."/>
            <person name="Wan X."/>
        </authorList>
    </citation>
    <scope>NUCLEOTIDE SEQUENCE [LARGE SCALE GENOMIC DNA]</scope>
    <source>
        <strain evidence="3">cv. Shuchazao</strain>
        <tissue evidence="2">Leaf</tissue>
    </source>
</reference>
<dbReference type="AlphaFoldDB" id="A0A4S4DHU5"/>
<dbReference type="Gene3D" id="3.30.530.20">
    <property type="match status" value="1"/>
</dbReference>
<evidence type="ECO:0000259" key="1">
    <source>
        <dbReference type="PROSITE" id="PS50848"/>
    </source>
</evidence>
<protein>
    <recommendedName>
        <fullName evidence="1">START domain-containing protein</fullName>
    </recommendedName>
</protein>
<dbReference type="EMBL" id="SDRB02011217">
    <property type="protein sequence ID" value="THG02335.1"/>
    <property type="molecule type" value="Genomic_DNA"/>
</dbReference>